<dbReference type="InterPro" id="IPR040335">
    <property type="entry name" value="MVB12A"/>
</dbReference>
<evidence type="ECO:0000256" key="6">
    <source>
        <dbReference type="ARBA" id="ARBA00022490"/>
    </source>
</evidence>
<dbReference type="GO" id="GO:0019075">
    <property type="term" value="P:virus maturation"/>
    <property type="evidence" value="ECO:0007669"/>
    <property type="project" value="TreeGrafter"/>
</dbReference>
<proteinExistence type="inferred from homology"/>
<evidence type="ECO:0000256" key="2">
    <source>
        <dbReference type="ARBA" id="ARBA00004633"/>
    </source>
</evidence>
<evidence type="ECO:0000259" key="16">
    <source>
        <dbReference type="PROSITE" id="PS51498"/>
    </source>
</evidence>
<evidence type="ECO:0000256" key="9">
    <source>
        <dbReference type="ARBA" id="ARBA00023036"/>
    </source>
</evidence>
<keyword evidence="5" id="KW-0813">Transport</keyword>
<keyword evidence="18" id="KW-1185">Reference proteome</keyword>
<evidence type="ECO:0000256" key="3">
    <source>
        <dbReference type="ARBA" id="ARBA00010432"/>
    </source>
</evidence>
<evidence type="ECO:0000256" key="13">
    <source>
        <dbReference type="ARBA" id="ARBA00053101"/>
    </source>
</evidence>
<dbReference type="GO" id="GO:0032510">
    <property type="term" value="P:endosome to lysosome transport via multivesicular body sorting pathway"/>
    <property type="evidence" value="ECO:0007669"/>
    <property type="project" value="TreeGrafter"/>
</dbReference>
<dbReference type="GO" id="GO:0046755">
    <property type="term" value="P:viral budding"/>
    <property type="evidence" value="ECO:0007669"/>
    <property type="project" value="TreeGrafter"/>
</dbReference>
<feature type="domain" description="UMA" evidence="15">
    <location>
        <begin position="268"/>
        <end position="308"/>
    </location>
</feature>
<gene>
    <name evidence="17" type="ORF">HERILL_LOCUS10192</name>
</gene>
<evidence type="ECO:0000256" key="4">
    <source>
        <dbReference type="ARBA" id="ARBA00017653"/>
    </source>
</evidence>
<dbReference type="InterPro" id="IPR018798">
    <property type="entry name" value="MVB12A/B"/>
</dbReference>
<organism evidence="17 18">
    <name type="scientific">Hermetia illucens</name>
    <name type="common">Black soldier fly</name>
    <dbReference type="NCBI Taxonomy" id="343691"/>
    <lineage>
        <taxon>Eukaryota</taxon>
        <taxon>Metazoa</taxon>
        <taxon>Ecdysozoa</taxon>
        <taxon>Arthropoda</taxon>
        <taxon>Hexapoda</taxon>
        <taxon>Insecta</taxon>
        <taxon>Pterygota</taxon>
        <taxon>Neoptera</taxon>
        <taxon>Endopterygota</taxon>
        <taxon>Diptera</taxon>
        <taxon>Brachycera</taxon>
        <taxon>Stratiomyomorpha</taxon>
        <taxon>Stratiomyidae</taxon>
        <taxon>Hermetiinae</taxon>
        <taxon>Hermetia</taxon>
    </lineage>
</organism>
<feature type="domain" description="MABP" evidence="16">
    <location>
        <begin position="46"/>
        <end position="191"/>
    </location>
</feature>
<keyword evidence="7" id="KW-0967">Endosome</keyword>
<name>A0A7R8UVT5_HERIL</name>
<dbReference type="GO" id="GO:0005829">
    <property type="term" value="C:cytosol"/>
    <property type="evidence" value="ECO:0007669"/>
    <property type="project" value="TreeGrafter"/>
</dbReference>
<dbReference type="GO" id="GO:0015031">
    <property type="term" value="P:protein transport"/>
    <property type="evidence" value="ECO:0007669"/>
    <property type="project" value="UniProtKB-KW"/>
</dbReference>
<feature type="region of interest" description="Disordered" evidence="14">
    <location>
        <begin position="1"/>
        <end position="29"/>
    </location>
</feature>
<keyword evidence="6" id="KW-0963">Cytoplasm</keyword>
<keyword evidence="9" id="KW-0729">SH3-binding</keyword>
<evidence type="ECO:0000256" key="8">
    <source>
        <dbReference type="ARBA" id="ARBA00022927"/>
    </source>
</evidence>
<evidence type="ECO:0000256" key="7">
    <source>
        <dbReference type="ARBA" id="ARBA00022753"/>
    </source>
</evidence>
<dbReference type="InParanoid" id="A0A7R8UVT5"/>
<dbReference type="Proteomes" id="UP000594454">
    <property type="component" value="Chromosome 4"/>
</dbReference>
<dbReference type="InterPro" id="IPR023341">
    <property type="entry name" value="MABP"/>
</dbReference>
<comment type="similarity">
    <text evidence="3">Belongs to the MVB12 family.</text>
</comment>
<sequence length="324" mass="36169">MQKSGLKRAPAPPATGPCRGPGMLPSPQAHQQKNVINSIMSILPDNRPITSLQIVEDSDKCPRNFTVINRTYDQDSDADLWRENNILFGKQTSRYLCLSKIEGLPDYVVETLKIISEKEHAPKEFSLLSRTADTEQKAWRKRQIAYKLSKRGSVSHAITDIIVCSKLKVAPEGFIMAGDINGILICYKTAPLPTRVPPPIPTAKLNLNDLQTAIDKISFHKKPDFKDSAITDHEYEEISAYQHAASPKRHTHIPPASLAGTLGAYSEIEGVPFMLNPNLSQNFTMPTLPTIPSTSDLNYDFQLERQILCTTKSDNSNLKNPFFR</sequence>
<dbReference type="FunCoup" id="A0A7R8UVT5">
    <property type="interactions" value="340"/>
</dbReference>
<evidence type="ECO:0000256" key="14">
    <source>
        <dbReference type="SAM" id="MobiDB-lite"/>
    </source>
</evidence>
<evidence type="ECO:0000313" key="18">
    <source>
        <dbReference type="Proteomes" id="UP000594454"/>
    </source>
</evidence>
<evidence type="ECO:0000256" key="12">
    <source>
        <dbReference type="ARBA" id="ARBA00033024"/>
    </source>
</evidence>
<dbReference type="GO" id="GO:0031902">
    <property type="term" value="C:late endosome membrane"/>
    <property type="evidence" value="ECO:0007669"/>
    <property type="project" value="UniProtKB-SubCell"/>
</dbReference>
<dbReference type="GO" id="GO:0000813">
    <property type="term" value="C:ESCRT I complex"/>
    <property type="evidence" value="ECO:0007669"/>
    <property type="project" value="InterPro"/>
</dbReference>
<dbReference type="PROSITE" id="PS51498">
    <property type="entry name" value="MABP"/>
    <property type="match status" value="1"/>
</dbReference>
<protein>
    <recommendedName>
        <fullName evidence="4">Multivesicular body subunit 12A</fullName>
    </recommendedName>
    <alternativeName>
        <fullName evidence="12">ESCRT-I complex subunit MVB12A</fullName>
    </alternativeName>
    <alternativeName>
        <fullName evidence="11">Protein FAM125A</fullName>
    </alternativeName>
</protein>
<dbReference type="PROSITE" id="PS51497">
    <property type="entry name" value="UMA"/>
    <property type="match status" value="1"/>
</dbReference>
<evidence type="ECO:0000313" key="17">
    <source>
        <dbReference type="EMBL" id="CAD7087486.1"/>
    </source>
</evidence>
<reference evidence="17 18" key="1">
    <citation type="submission" date="2020-11" db="EMBL/GenBank/DDBJ databases">
        <authorList>
            <person name="Wallbank WR R."/>
            <person name="Pardo Diaz C."/>
            <person name="Kozak K."/>
            <person name="Martin S."/>
            <person name="Jiggins C."/>
            <person name="Moest M."/>
            <person name="Warren A I."/>
            <person name="Generalovic N T."/>
            <person name="Byers J.R.P. K."/>
            <person name="Montejo-Kovacevich G."/>
            <person name="Yen C E."/>
        </authorList>
    </citation>
    <scope>NUCLEOTIDE SEQUENCE [LARGE SCALE GENOMIC DNA]</scope>
</reference>
<evidence type="ECO:0000256" key="11">
    <source>
        <dbReference type="ARBA" id="ARBA00033002"/>
    </source>
</evidence>
<evidence type="ECO:0000256" key="1">
    <source>
        <dbReference type="ARBA" id="ARBA00004496"/>
    </source>
</evidence>
<dbReference type="PANTHER" id="PTHR31612">
    <property type="entry name" value="MULTIVESICULAR BODY SUBUNIT 12A"/>
    <property type="match status" value="1"/>
</dbReference>
<dbReference type="InterPro" id="IPR023340">
    <property type="entry name" value="UMA"/>
</dbReference>
<dbReference type="EMBL" id="LR899012">
    <property type="protein sequence ID" value="CAD7087486.1"/>
    <property type="molecule type" value="Genomic_DNA"/>
</dbReference>
<dbReference type="Pfam" id="PF10240">
    <property type="entry name" value="DUF2464"/>
    <property type="match status" value="1"/>
</dbReference>
<dbReference type="AlphaFoldDB" id="A0A7R8UVT5"/>
<dbReference type="PANTHER" id="PTHR31612:SF2">
    <property type="entry name" value="MULTIVESICULAR BODY SUBUNIT 12A"/>
    <property type="match status" value="1"/>
</dbReference>
<evidence type="ECO:0000259" key="15">
    <source>
        <dbReference type="PROSITE" id="PS51497"/>
    </source>
</evidence>
<dbReference type="OrthoDB" id="6021306at2759"/>
<keyword evidence="10" id="KW-0472">Membrane</keyword>
<accession>A0A7R8UVT5</accession>
<dbReference type="GO" id="GO:0032801">
    <property type="term" value="P:receptor catabolic process"/>
    <property type="evidence" value="ECO:0007669"/>
    <property type="project" value="TreeGrafter"/>
</dbReference>
<dbReference type="GO" id="GO:0017124">
    <property type="term" value="F:SH3 domain binding"/>
    <property type="evidence" value="ECO:0007669"/>
    <property type="project" value="UniProtKB-KW"/>
</dbReference>
<comment type="subcellular location">
    <subcellularLocation>
        <location evidence="1">Cytoplasm</location>
    </subcellularLocation>
    <subcellularLocation>
        <location evidence="2">Late endosome membrane</location>
        <topology evidence="2">Peripheral membrane protein</topology>
    </subcellularLocation>
</comment>
<dbReference type="GO" id="GO:0042058">
    <property type="term" value="P:regulation of epidermal growth factor receptor signaling pathway"/>
    <property type="evidence" value="ECO:0007669"/>
    <property type="project" value="TreeGrafter"/>
</dbReference>
<evidence type="ECO:0000256" key="10">
    <source>
        <dbReference type="ARBA" id="ARBA00023136"/>
    </source>
</evidence>
<comment type="function">
    <text evidence="13">Component of the ESCRT-I complex, a regulator of vesicular trafficking process. Required for the sorting of endocytic ubiquitinated cargos into multivesicular bodies.</text>
</comment>
<dbReference type="Gene3D" id="2.100.10.50">
    <property type="match status" value="1"/>
</dbReference>
<keyword evidence="8" id="KW-0653">Protein transport</keyword>
<evidence type="ECO:0000256" key="5">
    <source>
        <dbReference type="ARBA" id="ARBA00022448"/>
    </source>
</evidence>
<dbReference type="FunFam" id="2.100.10.50:FF:000002">
    <property type="entry name" value="Multivesicular body subunit 12B"/>
    <property type="match status" value="1"/>
</dbReference>